<keyword evidence="3" id="KW-1185">Reference proteome</keyword>
<evidence type="ECO:0000313" key="2">
    <source>
        <dbReference type="EMBL" id="KAA8681553.1"/>
    </source>
</evidence>
<evidence type="ECO:0000256" key="1">
    <source>
        <dbReference type="SAM" id="Phobius"/>
    </source>
</evidence>
<feature type="transmembrane region" description="Helical" evidence="1">
    <location>
        <begin position="58"/>
        <end position="79"/>
    </location>
</feature>
<dbReference type="AlphaFoldDB" id="A0A5M9P6I9"/>
<dbReference type="RefSeq" id="WP_086714474.1">
    <property type="nucleotide sequence ID" value="NZ_AP025493.1"/>
</dbReference>
<accession>A0A5M9P6I9</accession>
<dbReference type="EMBL" id="VXJS01000001">
    <property type="protein sequence ID" value="KAA8681553.1"/>
    <property type="molecule type" value="Genomic_DNA"/>
</dbReference>
<gene>
    <name evidence="2" type="ORF">F4W18_03075</name>
</gene>
<protein>
    <submittedName>
        <fullName evidence="2">Uncharacterized protein</fullName>
    </submittedName>
</protein>
<sequence>MEEVIVTYFRALSAFFRYMFQSLVIEFIGYGSGWIVCKVFTLGRFPSLTPTEKDRTRISYIGAISIALFLLAIGMFNSFNAQS</sequence>
<keyword evidence="1" id="KW-1133">Transmembrane helix</keyword>
<evidence type="ECO:0000313" key="3">
    <source>
        <dbReference type="Proteomes" id="UP000322521"/>
    </source>
</evidence>
<keyword evidence="1" id="KW-0812">Transmembrane</keyword>
<dbReference type="Proteomes" id="UP000322521">
    <property type="component" value="Unassembled WGS sequence"/>
</dbReference>
<reference evidence="2 3" key="1">
    <citation type="submission" date="2019-09" db="EMBL/GenBank/DDBJ databases">
        <title>Draft genome sequence of various Type strains from the CCUG.</title>
        <authorList>
            <person name="Pineiro-Iglesias B."/>
            <person name="Tunovic T."/>
            <person name="Unosson C."/>
            <person name="Inganas E."/>
            <person name="Ohlen M."/>
            <person name="Cardew S."/>
            <person name="Jensie-Markopoulos S."/>
            <person name="Salva-Serra F."/>
            <person name="Jaen-Luchoro D."/>
            <person name="Karlsson R."/>
            <person name="Svensson-Stadler L."/>
            <person name="Chun J."/>
            <person name="Moore E."/>
        </authorList>
    </citation>
    <scope>NUCLEOTIDE SEQUENCE [LARGE SCALE GENOMIC DNA]</scope>
    <source>
        <strain evidence="2 3">CCUG 56969T</strain>
    </source>
</reference>
<name>A0A5M9P6I9_9VIBR</name>
<keyword evidence="1" id="KW-0472">Membrane</keyword>
<feature type="transmembrane region" description="Helical" evidence="1">
    <location>
        <begin position="18"/>
        <end position="37"/>
    </location>
</feature>
<organism evidence="2 3">
    <name type="scientific">Vibrio gigantis</name>
    <dbReference type="NCBI Taxonomy" id="296199"/>
    <lineage>
        <taxon>Bacteria</taxon>
        <taxon>Pseudomonadati</taxon>
        <taxon>Pseudomonadota</taxon>
        <taxon>Gammaproteobacteria</taxon>
        <taxon>Vibrionales</taxon>
        <taxon>Vibrionaceae</taxon>
        <taxon>Vibrio</taxon>
    </lineage>
</organism>
<comment type="caution">
    <text evidence="2">The sequence shown here is derived from an EMBL/GenBank/DDBJ whole genome shotgun (WGS) entry which is preliminary data.</text>
</comment>
<dbReference type="OrthoDB" id="5892724at2"/>
<proteinExistence type="predicted"/>